<accession>A0A382JQ47</accession>
<feature type="domain" description="N-sulphoglucosamine sulphohydrolase C-terminal" evidence="1">
    <location>
        <begin position="72"/>
        <end position="210"/>
    </location>
</feature>
<dbReference type="InterPro" id="IPR032506">
    <property type="entry name" value="SGSH_C"/>
</dbReference>
<dbReference type="Pfam" id="PF16347">
    <property type="entry name" value="SGSH_C"/>
    <property type="match status" value="1"/>
</dbReference>
<evidence type="ECO:0000259" key="1">
    <source>
        <dbReference type="Pfam" id="PF16347"/>
    </source>
</evidence>
<dbReference type="InterPro" id="IPR051849">
    <property type="entry name" value="GAG-degrading_sulfatase"/>
</dbReference>
<dbReference type="EMBL" id="UINC01075288">
    <property type="protein sequence ID" value="SVC13323.1"/>
    <property type="molecule type" value="Genomic_DNA"/>
</dbReference>
<dbReference type="AlphaFoldDB" id="A0A382JQ47"/>
<dbReference type="GO" id="GO:0015024">
    <property type="term" value="F:glucuronate-2-sulfatase activity"/>
    <property type="evidence" value="ECO:0007669"/>
    <property type="project" value="TreeGrafter"/>
</dbReference>
<dbReference type="InterPro" id="IPR017850">
    <property type="entry name" value="Alkaline_phosphatase_core_sf"/>
</dbReference>
<evidence type="ECO:0000313" key="2">
    <source>
        <dbReference type="EMBL" id="SVC13323.1"/>
    </source>
</evidence>
<proteinExistence type="predicted"/>
<organism evidence="2">
    <name type="scientific">marine metagenome</name>
    <dbReference type="NCBI Taxonomy" id="408172"/>
    <lineage>
        <taxon>unclassified sequences</taxon>
        <taxon>metagenomes</taxon>
        <taxon>ecological metagenomes</taxon>
    </lineage>
</organism>
<reference evidence="2" key="1">
    <citation type="submission" date="2018-05" db="EMBL/GenBank/DDBJ databases">
        <authorList>
            <person name="Lanie J.A."/>
            <person name="Ng W.-L."/>
            <person name="Kazmierczak K.M."/>
            <person name="Andrzejewski T.M."/>
            <person name="Davidsen T.M."/>
            <person name="Wayne K.J."/>
            <person name="Tettelin H."/>
            <person name="Glass J.I."/>
            <person name="Rusch D."/>
            <person name="Podicherti R."/>
            <person name="Tsui H.-C.T."/>
            <person name="Winkler M.E."/>
        </authorList>
    </citation>
    <scope>NUCLEOTIDE SEQUENCE</scope>
</reference>
<feature type="non-terminal residue" evidence="2">
    <location>
        <position position="1"/>
    </location>
</feature>
<protein>
    <recommendedName>
        <fullName evidence="1">N-sulphoglucosamine sulphohydrolase C-terminal domain-containing protein</fullName>
    </recommendedName>
</protein>
<name>A0A382JQ47_9ZZZZ</name>
<dbReference type="Gene3D" id="3.40.720.10">
    <property type="entry name" value="Alkaline Phosphatase, subunit A"/>
    <property type="match status" value="1"/>
</dbReference>
<dbReference type="SUPFAM" id="SSF53649">
    <property type="entry name" value="Alkaline phosphatase-like"/>
    <property type="match status" value="1"/>
</dbReference>
<sequence length="221" mass="25408">HPFDHGNFDGRDERLLPWPRTKTDVLGELAVYYAVVDHIDKQVGRLLAQLRADGRLANTVVIYTSDHGLAVGSHGLMGKQNMYEHTIRVPFIISGPGITKGQRTGAFAYLRDMYPTTCELANITIPKTVQAKSLVPILTGKTKSVHPYGYGYFRDVQRMIRDDRWKLVWYPKITKHQLFDLKADPHELHNLAHDPLQHKRLSRMRDQMHTWFHKAGDAVFE</sequence>
<dbReference type="PANTHER" id="PTHR46615">
    <property type="entry name" value="ARYLSULFATASE K"/>
    <property type="match status" value="1"/>
</dbReference>
<dbReference type="GO" id="GO:0004065">
    <property type="term" value="F:arylsulfatase activity"/>
    <property type="evidence" value="ECO:0007669"/>
    <property type="project" value="TreeGrafter"/>
</dbReference>
<gene>
    <name evidence="2" type="ORF">METZ01_LOCUS266177</name>
</gene>
<dbReference type="PANTHER" id="PTHR46615:SF1">
    <property type="entry name" value="ARYLSULFATASE K"/>
    <property type="match status" value="1"/>
</dbReference>